<sequence length="217" mass="24990">MMVMMGALSVPATWQEQGQALQPSSFYQPEPPIESKIPTIVESRAPASDYCEMFDKISESPSLYTCKICGKTVSNRWHHSSIHRPQSNRCPLCQQSFTRKDNMKAHIRLKHGRPLVLFETLGDSRSESSKTWHMRLTFDKLPGGCNLHRCKLCGKIVTHIRNHYHVHFPGRFECPLCRATYTRSDNLRTHCKFKHPRYNPDTRKFEAPSITNDTSAD</sequence>
<dbReference type="GO" id="GO:0000977">
    <property type="term" value="F:RNA polymerase II transcription regulatory region sequence-specific DNA binding"/>
    <property type="evidence" value="ECO:0007669"/>
    <property type="project" value="TreeGrafter"/>
</dbReference>
<accession>A0A482WD31</accession>
<dbReference type="GO" id="GO:0008270">
    <property type="term" value="F:zinc ion binding"/>
    <property type="evidence" value="ECO:0007669"/>
    <property type="project" value="UniProtKB-KW"/>
</dbReference>
<keyword evidence="3 5" id="KW-0863">Zinc-finger</keyword>
<dbReference type="InterPro" id="IPR036236">
    <property type="entry name" value="Znf_C2H2_sf"/>
</dbReference>
<feature type="domain" description="C2H2-type" evidence="6">
    <location>
        <begin position="88"/>
        <end position="111"/>
    </location>
</feature>
<protein>
    <recommendedName>
        <fullName evidence="6">C2H2-type domain-containing protein</fullName>
    </recommendedName>
</protein>
<feature type="domain" description="C2H2-type" evidence="6">
    <location>
        <begin position="172"/>
        <end position="200"/>
    </location>
</feature>
<keyword evidence="1" id="KW-0479">Metal-binding</keyword>
<dbReference type="GO" id="GO:0005634">
    <property type="term" value="C:nucleus"/>
    <property type="evidence" value="ECO:0007669"/>
    <property type="project" value="TreeGrafter"/>
</dbReference>
<gene>
    <name evidence="7" type="ORF">BDFB_000863</name>
</gene>
<dbReference type="PANTHER" id="PTHR24409:SF295">
    <property type="entry name" value="AZ2-RELATED"/>
    <property type="match status" value="1"/>
</dbReference>
<dbReference type="Pfam" id="PF00096">
    <property type="entry name" value="zf-C2H2"/>
    <property type="match status" value="1"/>
</dbReference>
<dbReference type="InterPro" id="IPR013087">
    <property type="entry name" value="Znf_C2H2_type"/>
</dbReference>
<dbReference type="EMBL" id="QDEB01002128">
    <property type="protein sequence ID" value="RZC43070.1"/>
    <property type="molecule type" value="Genomic_DNA"/>
</dbReference>
<keyword evidence="4" id="KW-0862">Zinc</keyword>
<dbReference type="PANTHER" id="PTHR24409">
    <property type="entry name" value="ZINC FINGER PROTEIN 142"/>
    <property type="match status" value="1"/>
</dbReference>
<organism evidence="7 8">
    <name type="scientific">Asbolus verrucosus</name>
    <name type="common">Desert ironclad beetle</name>
    <dbReference type="NCBI Taxonomy" id="1661398"/>
    <lineage>
        <taxon>Eukaryota</taxon>
        <taxon>Metazoa</taxon>
        <taxon>Ecdysozoa</taxon>
        <taxon>Arthropoda</taxon>
        <taxon>Hexapoda</taxon>
        <taxon>Insecta</taxon>
        <taxon>Pterygota</taxon>
        <taxon>Neoptera</taxon>
        <taxon>Endopterygota</taxon>
        <taxon>Coleoptera</taxon>
        <taxon>Polyphaga</taxon>
        <taxon>Cucujiformia</taxon>
        <taxon>Tenebrionidae</taxon>
        <taxon>Pimeliinae</taxon>
        <taxon>Asbolus</taxon>
    </lineage>
</organism>
<evidence type="ECO:0000256" key="4">
    <source>
        <dbReference type="ARBA" id="ARBA00022833"/>
    </source>
</evidence>
<evidence type="ECO:0000313" key="8">
    <source>
        <dbReference type="Proteomes" id="UP000292052"/>
    </source>
</evidence>
<dbReference type="PROSITE" id="PS50157">
    <property type="entry name" value="ZINC_FINGER_C2H2_2"/>
    <property type="match status" value="2"/>
</dbReference>
<evidence type="ECO:0000256" key="3">
    <source>
        <dbReference type="ARBA" id="ARBA00022771"/>
    </source>
</evidence>
<evidence type="ECO:0000256" key="2">
    <source>
        <dbReference type="ARBA" id="ARBA00022737"/>
    </source>
</evidence>
<dbReference type="AlphaFoldDB" id="A0A482WD31"/>
<dbReference type="Proteomes" id="UP000292052">
    <property type="component" value="Unassembled WGS sequence"/>
</dbReference>
<dbReference type="SUPFAM" id="SSF57667">
    <property type="entry name" value="beta-beta-alpha zinc fingers"/>
    <property type="match status" value="2"/>
</dbReference>
<evidence type="ECO:0000256" key="5">
    <source>
        <dbReference type="PROSITE-ProRule" id="PRU00042"/>
    </source>
</evidence>
<keyword evidence="2" id="KW-0677">Repeat</keyword>
<dbReference type="Pfam" id="PF12874">
    <property type="entry name" value="zf-met"/>
    <property type="match status" value="1"/>
</dbReference>
<name>A0A482WD31_ASBVE</name>
<evidence type="ECO:0000259" key="6">
    <source>
        <dbReference type="PROSITE" id="PS50157"/>
    </source>
</evidence>
<proteinExistence type="predicted"/>
<dbReference type="OrthoDB" id="5560627at2759"/>
<dbReference type="SMART" id="SM00355">
    <property type="entry name" value="ZnF_C2H2"/>
    <property type="match status" value="4"/>
</dbReference>
<comment type="caution">
    <text evidence="7">The sequence shown here is derived from an EMBL/GenBank/DDBJ whole genome shotgun (WGS) entry which is preliminary data.</text>
</comment>
<dbReference type="Gene3D" id="3.30.160.60">
    <property type="entry name" value="Classic Zinc Finger"/>
    <property type="match status" value="2"/>
</dbReference>
<reference evidence="7 8" key="1">
    <citation type="submission" date="2017-03" db="EMBL/GenBank/DDBJ databases">
        <title>Genome of the blue death feigning beetle - Asbolus verrucosus.</title>
        <authorList>
            <person name="Rider S.D."/>
        </authorList>
    </citation>
    <scope>NUCLEOTIDE SEQUENCE [LARGE SCALE GENOMIC DNA]</scope>
    <source>
        <strain evidence="7">Butters</strain>
        <tissue evidence="7">Head and leg muscle</tissue>
    </source>
</reference>
<keyword evidence="8" id="KW-1185">Reference proteome</keyword>
<dbReference type="PROSITE" id="PS00028">
    <property type="entry name" value="ZINC_FINGER_C2H2_1"/>
    <property type="match status" value="2"/>
</dbReference>
<dbReference type="FunFam" id="3.30.160.60:FF:003779">
    <property type="entry name" value="Fruitless"/>
    <property type="match status" value="1"/>
</dbReference>
<evidence type="ECO:0000313" key="7">
    <source>
        <dbReference type="EMBL" id="RZC43070.1"/>
    </source>
</evidence>
<evidence type="ECO:0000256" key="1">
    <source>
        <dbReference type="ARBA" id="ARBA00022723"/>
    </source>
</evidence>
<dbReference type="GO" id="GO:0000981">
    <property type="term" value="F:DNA-binding transcription factor activity, RNA polymerase II-specific"/>
    <property type="evidence" value="ECO:0007669"/>
    <property type="project" value="TreeGrafter"/>
</dbReference>